<evidence type="ECO:0000256" key="10">
    <source>
        <dbReference type="RuleBase" id="RU361161"/>
    </source>
</evidence>
<keyword evidence="6" id="KW-0325">Glycoprotein</keyword>
<keyword evidence="4 10" id="KW-0378">Hydrolase</keyword>
<keyword evidence="9 10" id="KW-0624">Polysaccharide degradation</keyword>
<dbReference type="PROSITE" id="PS51820">
    <property type="entry name" value="PA14"/>
    <property type="match status" value="1"/>
</dbReference>
<dbReference type="InterPro" id="IPR017853">
    <property type="entry name" value="GH"/>
</dbReference>
<dbReference type="InterPro" id="IPR050288">
    <property type="entry name" value="Cellulose_deg_GH3"/>
</dbReference>
<dbReference type="SMART" id="SM01217">
    <property type="entry name" value="Fn3_like"/>
    <property type="match status" value="1"/>
</dbReference>
<accession>A0A3M7E481</accession>
<evidence type="ECO:0000256" key="9">
    <source>
        <dbReference type="ARBA" id="ARBA00023326"/>
    </source>
</evidence>
<dbReference type="Pfam" id="PF00933">
    <property type="entry name" value="Glyco_hydro_3"/>
    <property type="match status" value="1"/>
</dbReference>
<dbReference type="EC" id="3.2.1.21" evidence="10"/>
<organism evidence="12 13">
    <name type="scientific">Hortaea werneckii</name>
    <name type="common">Black yeast</name>
    <name type="synonym">Cladosporium werneckii</name>
    <dbReference type="NCBI Taxonomy" id="91943"/>
    <lineage>
        <taxon>Eukaryota</taxon>
        <taxon>Fungi</taxon>
        <taxon>Dikarya</taxon>
        <taxon>Ascomycota</taxon>
        <taxon>Pezizomycotina</taxon>
        <taxon>Dothideomycetes</taxon>
        <taxon>Dothideomycetidae</taxon>
        <taxon>Mycosphaerellales</taxon>
        <taxon>Teratosphaeriaceae</taxon>
        <taxon>Hortaea</taxon>
    </lineage>
</organism>
<evidence type="ECO:0000256" key="8">
    <source>
        <dbReference type="ARBA" id="ARBA00023295"/>
    </source>
</evidence>
<dbReference type="PANTHER" id="PTHR42715:SF27">
    <property type="entry name" value="BETA-GLUCOSIDASE-RELATED"/>
    <property type="match status" value="1"/>
</dbReference>
<dbReference type="InterPro" id="IPR026891">
    <property type="entry name" value="Fn3-like"/>
</dbReference>
<evidence type="ECO:0000259" key="11">
    <source>
        <dbReference type="PROSITE" id="PS51820"/>
    </source>
</evidence>
<dbReference type="InterPro" id="IPR036881">
    <property type="entry name" value="Glyco_hydro_3_C_sf"/>
</dbReference>
<dbReference type="InterPro" id="IPR036962">
    <property type="entry name" value="Glyco_hydro_3_N_sf"/>
</dbReference>
<evidence type="ECO:0000256" key="4">
    <source>
        <dbReference type="ARBA" id="ARBA00022801"/>
    </source>
</evidence>
<dbReference type="InterPro" id="IPR037524">
    <property type="entry name" value="PA14/GLEYA"/>
</dbReference>
<dbReference type="SUPFAM" id="SSF52279">
    <property type="entry name" value="Beta-D-glucan exohydrolase, C-terminal domain"/>
    <property type="match status" value="1"/>
</dbReference>
<keyword evidence="5" id="KW-0136">Cellulose degradation</keyword>
<comment type="caution">
    <text evidence="12">The sequence shown here is derived from an EMBL/GenBank/DDBJ whole genome shotgun (WGS) entry which is preliminary data.</text>
</comment>
<evidence type="ECO:0000313" key="12">
    <source>
        <dbReference type="EMBL" id="RMY71402.1"/>
    </source>
</evidence>
<dbReference type="VEuPathDB" id="FungiDB:BTJ68_09778"/>
<comment type="catalytic activity">
    <reaction evidence="1 10">
        <text>Hydrolysis of terminal, non-reducing beta-D-glucosyl residues with release of beta-D-glucose.</text>
        <dbReference type="EC" id="3.2.1.21"/>
    </reaction>
</comment>
<dbReference type="Gene3D" id="2.60.40.10">
    <property type="entry name" value="Immunoglobulins"/>
    <property type="match status" value="1"/>
</dbReference>
<dbReference type="InterPro" id="IPR002772">
    <property type="entry name" value="Glyco_hydro_3_C"/>
</dbReference>
<dbReference type="InterPro" id="IPR011658">
    <property type="entry name" value="PA14_dom"/>
</dbReference>
<evidence type="ECO:0000256" key="3">
    <source>
        <dbReference type="ARBA" id="ARBA00005336"/>
    </source>
</evidence>
<keyword evidence="8 10" id="KW-0326">Glycosidase</keyword>
<dbReference type="GO" id="GO:0008422">
    <property type="term" value="F:beta-glucosidase activity"/>
    <property type="evidence" value="ECO:0007669"/>
    <property type="project" value="UniProtKB-EC"/>
</dbReference>
<protein>
    <recommendedName>
        <fullName evidence="10">beta-glucosidase</fullName>
        <ecNumber evidence="10">3.2.1.21</ecNumber>
    </recommendedName>
</protein>
<dbReference type="SMART" id="SM00758">
    <property type="entry name" value="PA14"/>
    <property type="match status" value="1"/>
</dbReference>
<dbReference type="Gene3D" id="3.40.50.1700">
    <property type="entry name" value="Glycoside hydrolase family 3 C-terminal domain"/>
    <property type="match status" value="1"/>
</dbReference>
<name>A0A3M7E481_HORWE</name>
<dbReference type="OrthoDB" id="47059at2759"/>
<evidence type="ECO:0000256" key="2">
    <source>
        <dbReference type="ARBA" id="ARBA00004987"/>
    </source>
</evidence>
<evidence type="ECO:0000313" key="13">
    <source>
        <dbReference type="Proteomes" id="UP000269276"/>
    </source>
</evidence>
<dbReference type="FunFam" id="2.60.40.10:FF:000495">
    <property type="entry name" value="Periplasmic beta-glucosidase"/>
    <property type="match status" value="1"/>
</dbReference>
<evidence type="ECO:0000256" key="6">
    <source>
        <dbReference type="ARBA" id="ARBA00023180"/>
    </source>
</evidence>
<dbReference type="PROSITE" id="PS00775">
    <property type="entry name" value="GLYCOSYL_HYDROL_F3"/>
    <property type="match status" value="1"/>
</dbReference>
<dbReference type="PANTHER" id="PTHR42715">
    <property type="entry name" value="BETA-GLUCOSIDASE"/>
    <property type="match status" value="1"/>
</dbReference>
<dbReference type="InterPro" id="IPR001764">
    <property type="entry name" value="Glyco_hydro_3_N"/>
</dbReference>
<dbReference type="Proteomes" id="UP000269276">
    <property type="component" value="Unassembled WGS sequence"/>
</dbReference>
<dbReference type="Pfam" id="PF07691">
    <property type="entry name" value="PA14"/>
    <property type="match status" value="1"/>
</dbReference>
<dbReference type="Pfam" id="PF01915">
    <property type="entry name" value="Glyco_hydro_3_C"/>
    <property type="match status" value="1"/>
</dbReference>
<dbReference type="InterPro" id="IPR013783">
    <property type="entry name" value="Ig-like_fold"/>
</dbReference>
<comment type="similarity">
    <text evidence="3 10">Belongs to the glycosyl hydrolase 3 family.</text>
</comment>
<dbReference type="Gene3D" id="3.20.20.300">
    <property type="entry name" value="Glycoside hydrolase, family 3, N-terminal domain"/>
    <property type="match status" value="1"/>
</dbReference>
<reference evidence="12 13" key="1">
    <citation type="journal article" date="2018" name="BMC Genomics">
        <title>Genomic evidence for intraspecific hybridization in a clonal and extremely halotolerant yeast.</title>
        <authorList>
            <person name="Gostincar C."/>
            <person name="Stajich J.E."/>
            <person name="Zupancic J."/>
            <person name="Zalar P."/>
            <person name="Gunde-Cimerman N."/>
        </authorList>
    </citation>
    <scope>NUCLEOTIDE SEQUENCE [LARGE SCALE GENOMIC DNA]</scope>
    <source>
        <strain evidence="12 13">EXF-2682</strain>
    </source>
</reference>
<evidence type="ECO:0000256" key="7">
    <source>
        <dbReference type="ARBA" id="ARBA00023277"/>
    </source>
</evidence>
<dbReference type="UniPathway" id="UPA00696"/>
<proteinExistence type="inferred from homology"/>
<sequence length="860" mass="93156">MLLSQVILSFSHLYYPPRPSNMGDAANGASNGFDVEHLLTQLTTDEKVALVSGVDFWHTAGVPRLGIPAIRTSDGPNGVRGTKFFNGVPAAAFPCGTALAATWDKDLINKGGVLMGQEALAKGAAVILGPTINMQRGPLGGRGFESYSEDPVLAGDMAAATVNGIQSTGVIAAIKHFVANDLEDKRMASDSVVPPRALREIYLKPFQIAERDAKPGSYMTAYNKLNGTHCSEHEELLRGILRGEWKFDGLVMSDWFGTYSAAESVRAGLDLEMPGPTYVRGQQVKTALHSGKLLIHELDRCVREVLKLVKRTLPLNLPEDAEEKTIDTPETAQMLRRVAAEGCVLLKNEKSLLPLDPSKKTAVIGGNAAVAAYCGGGSASLLPYHAVSPLDGIKAQAAKVQYALGSPAWKRLPLLSLMSKSKSGEQGLDLTLYLEPPSTPGRKSFDSMRITDSNVLLADYKHPKKPVDDTFYADVDCFIVPDETADYEFSCSVAGIAKIFVDGKLVVDNDTKQTPGDSFFGAGTIEEISSCRLTAGEKHSVHVEFGTLPTQRLVKEGTTGFGAGGVRLGCYRKVDMADERRRAVECAKANDQVVLCIGLNGDWESEGYDRAHMDLPPGTDDLVHAILAANPNTVVVNQSGTPVTMPWATEVSALLQAWYGGNETGHAIADVVFGKTNPSGKLSLSFPIRNEDNPAYLNFSSDENRVWYGEDVYVGYRFYEKLKKQVAFPFGHGLSYTTFKLDKLNVSADANTIKTTLTVTNTGSKDGAEVVQVYVAPVSPSIRRPVKELKGFTKCFLKAGESRQVQVSMSKKYSTSFWSEQRKEWTCEKGAYDVLVGTSSQDTPLRGSITLPETTYWSGL</sequence>
<evidence type="ECO:0000256" key="5">
    <source>
        <dbReference type="ARBA" id="ARBA00023001"/>
    </source>
</evidence>
<dbReference type="SUPFAM" id="SSF51445">
    <property type="entry name" value="(Trans)glycosidases"/>
    <property type="match status" value="1"/>
</dbReference>
<dbReference type="GO" id="GO:0030245">
    <property type="term" value="P:cellulose catabolic process"/>
    <property type="evidence" value="ECO:0007669"/>
    <property type="project" value="UniProtKB-UniPathway"/>
</dbReference>
<dbReference type="FunFam" id="3.20.20.300:FF:000006">
    <property type="entry name" value="Beta-glucosidase H"/>
    <property type="match status" value="1"/>
</dbReference>
<dbReference type="EMBL" id="QWIP01000146">
    <property type="protein sequence ID" value="RMY71402.1"/>
    <property type="molecule type" value="Genomic_DNA"/>
</dbReference>
<dbReference type="InterPro" id="IPR019800">
    <property type="entry name" value="Glyco_hydro_3_AS"/>
</dbReference>
<keyword evidence="7 10" id="KW-0119">Carbohydrate metabolism</keyword>
<comment type="pathway">
    <text evidence="2 10">Glycan metabolism; cellulose degradation.</text>
</comment>
<dbReference type="AlphaFoldDB" id="A0A3M7E481"/>
<dbReference type="PRINTS" id="PR00133">
    <property type="entry name" value="GLHYDRLASE3"/>
</dbReference>
<dbReference type="Pfam" id="PF14310">
    <property type="entry name" value="Fn3-like"/>
    <property type="match status" value="1"/>
</dbReference>
<dbReference type="Gene3D" id="2.60.120.260">
    <property type="entry name" value="Galactose-binding domain-like"/>
    <property type="match status" value="1"/>
</dbReference>
<evidence type="ECO:0000256" key="1">
    <source>
        <dbReference type="ARBA" id="ARBA00000448"/>
    </source>
</evidence>
<gene>
    <name evidence="12" type="ORF">D0863_05182</name>
</gene>
<feature type="domain" description="PA14" evidence="11">
    <location>
        <begin position="423"/>
        <end position="584"/>
    </location>
</feature>